<dbReference type="SUPFAM" id="SSF52540">
    <property type="entry name" value="P-loop containing nucleoside triphosphate hydrolases"/>
    <property type="match status" value="1"/>
</dbReference>
<comment type="subcellular location">
    <subcellularLocation>
        <location evidence="1">Nucleus</location>
    </subcellularLocation>
</comment>
<evidence type="ECO:0000256" key="7">
    <source>
        <dbReference type="PROSITE-ProRule" id="PRU00042"/>
    </source>
</evidence>
<evidence type="ECO:0000256" key="4">
    <source>
        <dbReference type="ARBA" id="ARBA00022771"/>
    </source>
</evidence>
<evidence type="ECO:0000313" key="10">
    <source>
        <dbReference type="Proteomes" id="UP000770015"/>
    </source>
</evidence>
<comment type="caution">
    <text evidence="9">The sequence shown here is derived from an EMBL/GenBank/DDBJ whole genome shotgun (WGS) entry which is preliminary data.</text>
</comment>
<dbReference type="AlphaFoldDB" id="A0A9P8V3Y5"/>
<dbReference type="Gene3D" id="3.30.160.60">
    <property type="entry name" value="Classic Zinc Finger"/>
    <property type="match status" value="2"/>
</dbReference>
<dbReference type="SMART" id="SM00355">
    <property type="entry name" value="ZnF_C2H2"/>
    <property type="match status" value="4"/>
</dbReference>
<dbReference type="GO" id="GO:0032502">
    <property type="term" value="P:developmental process"/>
    <property type="evidence" value="ECO:0007669"/>
    <property type="project" value="UniProtKB-ARBA"/>
</dbReference>
<dbReference type="InterPro" id="IPR013087">
    <property type="entry name" value="Znf_C2H2_type"/>
</dbReference>
<dbReference type="Gene3D" id="3.40.50.300">
    <property type="entry name" value="P-loop containing nucleotide triphosphate hydrolases"/>
    <property type="match status" value="1"/>
</dbReference>
<dbReference type="Pfam" id="PF00096">
    <property type="entry name" value="zf-C2H2"/>
    <property type="match status" value="1"/>
</dbReference>
<dbReference type="PROSITE" id="PS00028">
    <property type="entry name" value="ZINC_FINGER_C2H2_1"/>
    <property type="match status" value="2"/>
</dbReference>
<dbReference type="InterPro" id="IPR036236">
    <property type="entry name" value="Znf_C2H2_sf"/>
</dbReference>
<dbReference type="PANTHER" id="PTHR10039:SF14">
    <property type="entry name" value="NACHT DOMAIN-CONTAINING PROTEIN"/>
    <property type="match status" value="1"/>
</dbReference>
<keyword evidence="10" id="KW-1185">Reference proteome</keyword>
<keyword evidence="3" id="KW-0677">Repeat</keyword>
<dbReference type="PANTHER" id="PTHR10039">
    <property type="entry name" value="AMELOGENIN"/>
    <property type="match status" value="1"/>
</dbReference>
<evidence type="ECO:0000259" key="8">
    <source>
        <dbReference type="PROSITE" id="PS50157"/>
    </source>
</evidence>
<keyword evidence="4 7" id="KW-0863">Zinc-finger</keyword>
<proteinExistence type="predicted"/>
<feature type="domain" description="C2H2-type" evidence="8">
    <location>
        <begin position="834"/>
        <end position="861"/>
    </location>
</feature>
<evidence type="ECO:0000256" key="6">
    <source>
        <dbReference type="ARBA" id="ARBA00023242"/>
    </source>
</evidence>
<organism evidence="9 10">
    <name type="scientific">Plectosphaerella plurivora</name>
    <dbReference type="NCBI Taxonomy" id="936078"/>
    <lineage>
        <taxon>Eukaryota</taxon>
        <taxon>Fungi</taxon>
        <taxon>Dikarya</taxon>
        <taxon>Ascomycota</taxon>
        <taxon>Pezizomycotina</taxon>
        <taxon>Sordariomycetes</taxon>
        <taxon>Hypocreomycetidae</taxon>
        <taxon>Glomerellales</taxon>
        <taxon>Plectosphaerellaceae</taxon>
        <taxon>Plectosphaerella</taxon>
    </lineage>
</organism>
<reference evidence="9" key="1">
    <citation type="journal article" date="2021" name="Nat. Commun.">
        <title>Genetic determinants of endophytism in the Arabidopsis root mycobiome.</title>
        <authorList>
            <person name="Mesny F."/>
            <person name="Miyauchi S."/>
            <person name="Thiergart T."/>
            <person name="Pickel B."/>
            <person name="Atanasova L."/>
            <person name="Karlsson M."/>
            <person name="Huettel B."/>
            <person name="Barry K.W."/>
            <person name="Haridas S."/>
            <person name="Chen C."/>
            <person name="Bauer D."/>
            <person name="Andreopoulos W."/>
            <person name="Pangilinan J."/>
            <person name="LaButti K."/>
            <person name="Riley R."/>
            <person name="Lipzen A."/>
            <person name="Clum A."/>
            <person name="Drula E."/>
            <person name="Henrissat B."/>
            <person name="Kohler A."/>
            <person name="Grigoriev I.V."/>
            <person name="Martin F.M."/>
            <person name="Hacquard S."/>
        </authorList>
    </citation>
    <scope>NUCLEOTIDE SEQUENCE</scope>
    <source>
        <strain evidence="9">MPI-SDFR-AT-0117</strain>
    </source>
</reference>
<gene>
    <name evidence="9" type="ORF">F5X68DRAFT_175816</name>
</gene>
<name>A0A9P8V3Y5_9PEZI</name>
<dbReference type="InterPro" id="IPR056884">
    <property type="entry name" value="NPHP3-like_N"/>
</dbReference>
<accession>A0A9P8V3Y5</accession>
<sequence>MESPPRQHARALQNTLDDFRAWLSQAQDADFASASFEDLRKALLDIQDDQDRRRTMMNLTRIGPYLVALDTLDAALASFLPPDVARSLMAFVWGPTRWLVATASAEDYAFDLLLDLYQRLGTEMGFLRKIFRPCWHDLTDVFDALVRAASVQTELAEFLTLQHDRGATQNLSEIQEYTRRRAVFLADLERTKAAKQGNQKAIVSRWIQASSRNRDLHDHYQSERRAWPGCGGWLLNHSLVHSWMRTDDASGSRVWLDGEPGIGKTMLASALIDSCASLKGSGAIPPDSEVYYFYCQGTDPGSDTGLGFAKVMVSQLLAYQQDLLPVFIDAAKTSGQVTLTSTDRARELLSLGLETERRQYFIVDGLDACEFPRARNIISTLNQILRDKSLLPGDVVATQIRPDDVQDDIGRFARISLLSLQPRISALSEVDIGYIQRKVVQQSRGNFLRARLIVETLLLQPTKDDLLRAVSYTASAGSVRDLCSKIAETINDGLRLKSNGHVVIANTLVSWFGGAKRPLVWHEMESICRLHWAPESSGHSPRNILLEVLEAYRPVLRVTASREVLWVHETARHYITSADQQAQFNLAIFCLLYLSGPTFSPDCSMDVRDKEARRGNLALQDYAAAHWADHVEDLLGNHQTVFRQQHYEAAFSNVLKAFVSSHRHSLDGDPAAREAAARCVSFSEYSFYEELCLLYRHVFRYRHGDAPDPSLPLGIASISQALELNRTAIEKLTTSPSQDDRDAAAAHYGTLIFKCKIPTCPAFLEGFPVEIERAAHLNRHDRPFPCPLDRCTQAPFGFTSKKDQERHIRHYHPEHSDQPPAFVQPTRRIEDARFVCDICGKAFTRNINLKGHMRSHFGDRPYACSSCGKAFTRLNDCRRHEKIHEKKG</sequence>
<dbReference type="Proteomes" id="UP000770015">
    <property type="component" value="Unassembled WGS sequence"/>
</dbReference>
<dbReference type="OrthoDB" id="21416at2759"/>
<keyword evidence="2" id="KW-0479">Metal-binding</keyword>
<dbReference type="FunFam" id="3.30.160.60:FF:000145">
    <property type="entry name" value="Zinc finger protein 574"/>
    <property type="match status" value="1"/>
</dbReference>
<evidence type="ECO:0000313" key="9">
    <source>
        <dbReference type="EMBL" id="KAH6670363.1"/>
    </source>
</evidence>
<feature type="domain" description="C2H2-type" evidence="8">
    <location>
        <begin position="862"/>
        <end position="888"/>
    </location>
</feature>
<keyword evidence="5" id="KW-0862">Zinc</keyword>
<keyword evidence="6" id="KW-0539">Nucleus</keyword>
<dbReference type="SUPFAM" id="SSF57667">
    <property type="entry name" value="beta-beta-alpha zinc fingers"/>
    <property type="match status" value="1"/>
</dbReference>
<dbReference type="InterPro" id="IPR027417">
    <property type="entry name" value="P-loop_NTPase"/>
</dbReference>
<evidence type="ECO:0000256" key="3">
    <source>
        <dbReference type="ARBA" id="ARBA00022737"/>
    </source>
</evidence>
<dbReference type="FunFam" id="3.30.160.60:FF:000202">
    <property type="entry name" value="Zinc finger protein 574"/>
    <property type="match status" value="1"/>
</dbReference>
<evidence type="ECO:0000256" key="2">
    <source>
        <dbReference type="ARBA" id="ARBA00022723"/>
    </source>
</evidence>
<evidence type="ECO:0000256" key="1">
    <source>
        <dbReference type="ARBA" id="ARBA00004123"/>
    </source>
</evidence>
<dbReference type="PROSITE" id="PS50157">
    <property type="entry name" value="ZINC_FINGER_C2H2_2"/>
    <property type="match status" value="2"/>
</dbReference>
<protein>
    <recommendedName>
        <fullName evidence="8">C2H2-type domain-containing protein</fullName>
    </recommendedName>
</protein>
<dbReference type="Pfam" id="PF24883">
    <property type="entry name" value="NPHP3_N"/>
    <property type="match status" value="1"/>
</dbReference>
<dbReference type="GO" id="GO:0008270">
    <property type="term" value="F:zinc ion binding"/>
    <property type="evidence" value="ECO:0007669"/>
    <property type="project" value="UniProtKB-KW"/>
</dbReference>
<dbReference type="EMBL" id="JAGSXJ010000030">
    <property type="protein sequence ID" value="KAH6670363.1"/>
    <property type="molecule type" value="Genomic_DNA"/>
</dbReference>
<evidence type="ECO:0000256" key="5">
    <source>
        <dbReference type="ARBA" id="ARBA00022833"/>
    </source>
</evidence>
<dbReference type="GO" id="GO:0005634">
    <property type="term" value="C:nucleus"/>
    <property type="evidence" value="ECO:0007669"/>
    <property type="project" value="UniProtKB-SubCell"/>
</dbReference>